<dbReference type="Proteomes" id="UP000814033">
    <property type="component" value="Unassembled WGS sequence"/>
</dbReference>
<proteinExistence type="predicted"/>
<reference evidence="1" key="2">
    <citation type="journal article" date="2022" name="New Phytol.">
        <title>Evolutionary transition to the ectomycorrhizal habit in the genomes of a hyperdiverse lineage of mushroom-forming fungi.</title>
        <authorList>
            <person name="Looney B."/>
            <person name="Miyauchi S."/>
            <person name="Morin E."/>
            <person name="Drula E."/>
            <person name="Courty P.E."/>
            <person name="Kohler A."/>
            <person name="Kuo A."/>
            <person name="LaButti K."/>
            <person name="Pangilinan J."/>
            <person name="Lipzen A."/>
            <person name="Riley R."/>
            <person name="Andreopoulos W."/>
            <person name="He G."/>
            <person name="Johnson J."/>
            <person name="Nolan M."/>
            <person name="Tritt A."/>
            <person name="Barry K.W."/>
            <person name="Grigoriev I.V."/>
            <person name="Nagy L.G."/>
            <person name="Hibbett D."/>
            <person name="Henrissat B."/>
            <person name="Matheny P.B."/>
            <person name="Labbe J."/>
            <person name="Martin F.M."/>
        </authorList>
    </citation>
    <scope>NUCLEOTIDE SEQUENCE</scope>
    <source>
        <strain evidence="1">FP105234-sp</strain>
    </source>
</reference>
<comment type="caution">
    <text evidence="1">The sequence shown here is derived from an EMBL/GenBank/DDBJ whole genome shotgun (WGS) entry which is preliminary data.</text>
</comment>
<reference evidence="1" key="1">
    <citation type="submission" date="2021-02" db="EMBL/GenBank/DDBJ databases">
        <authorList>
            <consortium name="DOE Joint Genome Institute"/>
            <person name="Ahrendt S."/>
            <person name="Looney B.P."/>
            <person name="Miyauchi S."/>
            <person name="Morin E."/>
            <person name="Drula E."/>
            <person name="Courty P.E."/>
            <person name="Chicoki N."/>
            <person name="Fauchery L."/>
            <person name="Kohler A."/>
            <person name="Kuo A."/>
            <person name="Labutti K."/>
            <person name="Pangilinan J."/>
            <person name="Lipzen A."/>
            <person name="Riley R."/>
            <person name="Andreopoulos W."/>
            <person name="He G."/>
            <person name="Johnson J."/>
            <person name="Barry K.W."/>
            <person name="Grigoriev I.V."/>
            <person name="Nagy L."/>
            <person name="Hibbett D."/>
            <person name="Henrissat B."/>
            <person name="Matheny P.B."/>
            <person name="Labbe J."/>
            <person name="Martin F."/>
        </authorList>
    </citation>
    <scope>NUCLEOTIDE SEQUENCE</scope>
    <source>
        <strain evidence="1">FP105234-sp</strain>
    </source>
</reference>
<evidence type="ECO:0000313" key="1">
    <source>
        <dbReference type="EMBL" id="KAI0047490.1"/>
    </source>
</evidence>
<protein>
    <submittedName>
        <fullName evidence="1">Uncharacterized protein</fullName>
    </submittedName>
</protein>
<gene>
    <name evidence="1" type="ORF">FA95DRAFT_1605999</name>
</gene>
<dbReference type="EMBL" id="MU275903">
    <property type="protein sequence ID" value="KAI0047490.1"/>
    <property type="molecule type" value="Genomic_DNA"/>
</dbReference>
<keyword evidence="2" id="KW-1185">Reference proteome</keyword>
<evidence type="ECO:0000313" key="2">
    <source>
        <dbReference type="Proteomes" id="UP000814033"/>
    </source>
</evidence>
<sequence>MSTATWRQFFTYNKYTQIAARAVRQSLNETERVAAEKRGITVLKYQHWENGQGGEQVFLHTPKDEGKAGPSKAI</sequence>
<organism evidence="1 2">
    <name type="scientific">Auriscalpium vulgare</name>
    <dbReference type="NCBI Taxonomy" id="40419"/>
    <lineage>
        <taxon>Eukaryota</taxon>
        <taxon>Fungi</taxon>
        <taxon>Dikarya</taxon>
        <taxon>Basidiomycota</taxon>
        <taxon>Agaricomycotina</taxon>
        <taxon>Agaricomycetes</taxon>
        <taxon>Russulales</taxon>
        <taxon>Auriscalpiaceae</taxon>
        <taxon>Auriscalpium</taxon>
    </lineage>
</organism>
<accession>A0ACB8RV36</accession>
<name>A0ACB8RV36_9AGAM</name>